<gene>
    <name evidence="1" type="ORF">Gferi_17095</name>
</gene>
<dbReference type="OrthoDB" id="1725415at2"/>
<sequence>MSDHYIHLEEELGLSANDRLMDVMQSVGADDELIITIDKYDDDQSDYLFAILEKNGFEVLTKGSHDGKEYHIIAHKKRS</sequence>
<name>A0A1D8GJN3_9FIRM</name>
<organism evidence="1 2">
    <name type="scientific">Geosporobacter ferrireducens</name>
    <dbReference type="NCBI Taxonomy" id="1424294"/>
    <lineage>
        <taxon>Bacteria</taxon>
        <taxon>Bacillati</taxon>
        <taxon>Bacillota</taxon>
        <taxon>Clostridia</taxon>
        <taxon>Peptostreptococcales</taxon>
        <taxon>Thermotaleaceae</taxon>
        <taxon>Geosporobacter</taxon>
    </lineage>
</organism>
<reference evidence="1 2" key="1">
    <citation type="submission" date="2016-09" db="EMBL/GenBank/DDBJ databases">
        <title>Genomic analysis reveals versatility of anaerobic energy metabolism of Geosporobacter ferrireducens IRF9 of phylum Firmicutes.</title>
        <authorList>
            <person name="Kim S.-J."/>
        </authorList>
    </citation>
    <scope>NUCLEOTIDE SEQUENCE [LARGE SCALE GENOMIC DNA]</scope>
    <source>
        <strain evidence="1 2">IRF9</strain>
    </source>
</reference>
<dbReference type="KEGG" id="gfe:Gferi_17095"/>
<evidence type="ECO:0000313" key="1">
    <source>
        <dbReference type="EMBL" id="AOT71114.1"/>
    </source>
</evidence>
<evidence type="ECO:0000313" key="2">
    <source>
        <dbReference type="Proteomes" id="UP000095743"/>
    </source>
</evidence>
<keyword evidence="2" id="KW-1185">Reference proteome</keyword>
<dbReference type="AlphaFoldDB" id="A0A1D8GJN3"/>
<accession>A0A1D8GJN3</accession>
<dbReference type="RefSeq" id="WP_069978600.1">
    <property type="nucleotide sequence ID" value="NZ_CP017269.1"/>
</dbReference>
<proteinExistence type="predicted"/>
<protein>
    <submittedName>
        <fullName evidence="1">Uncharacterized protein</fullName>
    </submittedName>
</protein>
<dbReference type="Proteomes" id="UP000095743">
    <property type="component" value="Chromosome"/>
</dbReference>
<dbReference type="EMBL" id="CP017269">
    <property type="protein sequence ID" value="AOT71114.1"/>
    <property type="molecule type" value="Genomic_DNA"/>
</dbReference>
<dbReference type="STRING" id="1424294.Gferi_17095"/>